<name>A0A0K9YSI8_9BACL</name>
<reference evidence="11" key="1">
    <citation type="submission" date="2015-07" db="EMBL/GenBank/DDBJ databases">
        <title>Genome sequencing project for genomic taxonomy and phylogenomics of Bacillus-like bacteria.</title>
        <authorList>
            <person name="Liu B."/>
            <person name="Wang J."/>
            <person name="Zhu Y."/>
            <person name="Liu G."/>
            <person name="Chen Q."/>
            <person name="Chen Z."/>
            <person name="Lan J."/>
            <person name="Che J."/>
            <person name="Ge C."/>
            <person name="Shi H."/>
            <person name="Pan Z."/>
            <person name="Liu X."/>
        </authorList>
    </citation>
    <scope>NUCLEOTIDE SEQUENCE [LARGE SCALE GENOMIC DNA]</scope>
    <source>
        <strain evidence="11">DSM 9887</strain>
    </source>
</reference>
<dbReference type="EC" id="5.4.2.7" evidence="6 7"/>
<dbReference type="PATRIC" id="fig|54915.3.peg.3171"/>
<comment type="function">
    <text evidence="6">Isomerase that catalyzes the conversion of deoxy-ribose 1-phosphate (dRib-1-P) and ribose 1-phosphate (Rib-1-P) to deoxy-ribose 5-phosphate (dRib-5-P) and ribose 5-phosphate (Rib-5-P), respectively.</text>
</comment>
<dbReference type="GO" id="GO:0008973">
    <property type="term" value="F:phosphopentomutase activity"/>
    <property type="evidence" value="ECO:0007669"/>
    <property type="project" value="UniProtKB-UniRule"/>
</dbReference>
<dbReference type="GO" id="GO:0006018">
    <property type="term" value="P:2-deoxyribose 1-phosphate catabolic process"/>
    <property type="evidence" value="ECO:0007669"/>
    <property type="project" value="UniProtKB-UniRule"/>
</dbReference>
<evidence type="ECO:0000313" key="12">
    <source>
        <dbReference type="Proteomes" id="UP000319578"/>
    </source>
</evidence>
<evidence type="ECO:0000256" key="3">
    <source>
        <dbReference type="ARBA" id="ARBA00022723"/>
    </source>
</evidence>
<feature type="binding site" evidence="6">
    <location>
        <position position="12"/>
    </location>
    <ligand>
        <name>Mn(2+)</name>
        <dbReference type="ChEBI" id="CHEBI:29035"/>
        <label>1</label>
    </ligand>
</feature>
<dbReference type="Pfam" id="PF01676">
    <property type="entry name" value="Metalloenzyme"/>
    <property type="match status" value="1"/>
</dbReference>
<dbReference type="Proteomes" id="UP000319578">
    <property type="component" value="Unassembled WGS sequence"/>
</dbReference>
<comment type="pathway">
    <text evidence="6">Carbohydrate degradation; 2-deoxy-D-ribose 1-phosphate degradation; D-glyceraldehyde 3-phosphate and acetaldehyde from 2-deoxy-alpha-D-ribose 1-phosphate: step 1/2.</text>
</comment>
<keyword evidence="4 6" id="KW-0464">Manganese</keyword>
<dbReference type="SUPFAM" id="SSF143856">
    <property type="entry name" value="DeoB insert domain-like"/>
    <property type="match status" value="1"/>
</dbReference>
<dbReference type="InterPro" id="IPR006124">
    <property type="entry name" value="Metalloenzyme"/>
</dbReference>
<dbReference type="OrthoDB" id="9769930at2"/>
<dbReference type="InterPro" id="IPR024052">
    <property type="entry name" value="Phosphopentomutase_DeoB_cap_sf"/>
</dbReference>
<evidence type="ECO:0000256" key="5">
    <source>
        <dbReference type="ARBA" id="ARBA00023235"/>
    </source>
</evidence>
<proteinExistence type="inferred from homology"/>
<keyword evidence="5 6" id="KW-0413">Isomerase</keyword>
<evidence type="ECO:0000313" key="11">
    <source>
        <dbReference type="Proteomes" id="UP000036834"/>
    </source>
</evidence>
<dbReference type="CDD" id="cd16009">
    <property type="entry name" value="PPM"/>
    <property type="match status" value="1"/>
</dbReference>
<dbReference type="AlphaFoldDB" id="A0A0K9YSI8"/>
<dbReference type="InterPro" id="IPR017850">
    <property type="entry name" value="Alkaline_phosphatase_core_sf"/>
</dbReference>
<dbReference type="FunFam" id="3.30.70.1250:FF:000001">
    <property type="entry name" value="Phosphopentomutase"/>
    <property type="match status" value="1"/>
</dbReference>
<dbReference type="GO" id="GO:0006015">
    <property type="term" value="P:5-phosphoribose 1-diphosphate biosynthetic process"/>
    <property type="evidence" value="ECO:0007669"/>
    <property type="project" value="UniProtKB-UniPathway"/>
</dbReference>
<dbReference type="RefSeq" id="WP_049740189.1">
    <property type="nucleotide sequence ID" value="NZ_BJON01000002.1"/>
</dbReference>
<feature type="binding site" evidence="6">
    <location>
        <position position="327"/>
    </location>
    <ligand>
        <name>Mn(2+)</name>
        <dbReference type="ChEBI" id="CHEBI:29035"/>
        <label>1</label>
    </ligand>
</feature>
<dbReference type="GO" id="GO:0030145">
    <property type="term" value="F:manganese ion binding"/>
    <property type="evidence" value="ECO:0007669"/>
    <property type="project" value="UniProtKB-UniRule"/>
</dbReference>
<feature type="binding site" evidence="6">
    <location>
        <position position="326"/>
    </location>
    <ligand>
        <name>Mn(2+)</name>
        <dbReference type="ChEBI" id="CHEBI:29035"/>
        <label>1</label>
    </ligand>
</feature>
<dbReference type="PANTHER" id="PTHR21110">
    <property type="entry name" value="PHOSPHOPENTOMUTASE"/>
    <property type="match status" value="1"/>
</dbReference>
<evidence type="ECO:0000256" key="7">
    <source>
        <dbReference type="NCBIfam" id="TIGR01696"/>
    </source>
</evidence>
<feature type="binding site" evidence="6">
    <location>
        <position position="338"/>
    </location>
    <ligand>
        <name>Mn(2+)</name>
        <dbReference type="ChEBI" id="CHEBI:29035"/>
        <label>2</label>
    </ligand>
</feature>
<feature type="binding site" evidence="6">
    <location>
        <position position="290"/>
    </location>
    <ligand>
        <name>Mn(2+)</name>
        <dbReference type="ChEBI" id="CHEBI:29035"/>
        <label>2</label>
    </ligand>
</feature>
<evidence type="ECO:0000313" key="10">
    <source>
        <dbReference type="EMBL" id="KNB71155.1"/>
    </source>
</evidence>
<evidence type="ECO:0000256" key="4">
    <source>
        <dbReference type="ARBA" id="ARBA00023211"/>
    </source>
</evidence>
<feature type="binding site" evidence="6">
    <location>
        <position position="285"/>
    </location>
    <ligand>
        <name>Mn(2+)</name>
        <dbReference type="ChEBI" id="CHEBI:29035"/>
        <label>2</label>
    </ligand>
</feature>
<dbReference type="GO" id="GO:0009117">
    <property type="term" value="P:nucleotide metabolic process"/>
    <property type="evidence" value="ECO:0007669"/>
    <property type="project" value="UniProtKB-UniRule"/>
</dbReference>
<comment type="catalytic activity">
    <reaction evidence="6">
        <text>2-deoxy-alpha-D-ribose 1-phosphate = 2-deoxy-D-ribose 5-phosphate</text>
        <dbReference type="Rhea" id="RHEA:27658"/>
        <dbReference type="ChEBI" id="CHEBI:57259"/>
        <dbReference type="ChEBI" id="CHEBI:62877"/>
        <dbReference type="EC" id="5.4.2.7"/>
    </reaction>
</comment>
<dbReference type="Proteomes" id="UP000036834">
    <property type="component" value="Unassembled WGS sequence"/>
</dbReference>
<dbReference type="NCBIfam" id="NF003766">
    <property type="entry name" value="PRK05362.1"/>
    <property type="match status" value="1"/>
</dbReference>
<keyword evidence="12" id="KW-1185">Reference proteome</keyword>
<dbReference type="GO" id="GO:0000287">
    <property type="term" value="F:magnesium ion binding"/>
    <property type="evidence" value="ECO:0007669"/>
    <property type="project" value="UniProtKB-UniRule"/>
</dbReference>
<gene>
    <name evidence="6 9" type="primary">deoB</name>
    <name evidence="10" type="ORF">ADS79_20275</name>
    <name evidence="9" type="ORF">BRE01_02840</name>
</gene>
<comment type="subcellular location">
    <subcellularLocation>
        <location evidence="6">Cytoplasm</location>
    </subcellularLocation>
</comment>
<comment type="cofactor">
    <cofactor evidence="6">
        <name>Mn(2+)</name>
        <dbReference type="ChEBI" id="CHEBI:29035"/>
    </cofactor>
    <text evidence="6">Binds 2 manganese ions.</text>
</comment>
<evidence type="ECO:0000256" key="2">
    <source>
        <dbReference type="ARBA" id="ARBA00022490"/>
    </source>
</evidence>
<evidence type="ECO:0000256" key="6">
    <source>
        <dbReference type="HAMAP-Rule" id="MF_00740"/>
    </source>
</evidence>
<dbReference type="Gene3D" id="3.40.720.10">
    <property type="entry name" value="Alkaline Phosphatase, subunit A"/>
    <property type="match status" value="1"/>
</dbReference>
<keyword evidence="3 6" id="KW-0479">Metal-binding</keyword>
<dbReference type="PANTHER" id="PTHR21110:SF0">
    <property type="entry name" value="PHOSPHOPENTOMUTASE"/>
    <property type="match status" value="1"/>
</dbReference>
<evidence type="ECO:0000259" key="8">
    <source>
        <dbReference type="Pfam" id="PF01676"/>
    </source>
</evidence>
<dbReference type="UniPathway" id="UPA00087">
    <property type="reaction ID" value="UER00173"/>
</dbReference>
<reference evidence="10" key="2">
    <citation type="submission" date="2015-07" db="EMBL/GenBank/DDBJ databases">
        <title>MeaNS - Measles Nucleotide Surveillance Program.</title>
        <authorList>
            <person name="Tran T."/>
            <person name="Druce J."/>
        </authorList>
    </citation>
    <scope>NUCLEOTIDE SEQUENCE</scope>
    <source>
        <strain evidence="10">DSM 9887</strain>
    </source>
</reference>
<organism evidence="10 11">
    <name type="scientific">Brevibacillus reuszeri</name>
    <dbReference type="NCBI Taxonomy" id="54915"/>
    <lineage>
        <taxon>Bacteria</taxon>
        <taxon>Bacillati</taxon>
        <taxon>Bacillota</taxon>
        <taxon>Bacilli</taxon>
        <taxon>Bacillales</taxon>
        <taxon>Paenibacillaceae</taxon>
        <taxon>Brevibacillus</taxon>
    </lineage>
</organism>
<dbReference type="GO" id="GO:0005829">
    <property type="term" value="C:cytosol"/>
    <property type="evidence" value="ECO:0007669"/>
    <property type="project" value="TreeGrafter"/>
</dbReference>
<keyword evidence="2 6" id="KW-0963">Cytoplasm</keyword>
<feature type="domain" description="Metalloenzyme" evidence="8">
    <location>
        <begin position="5"/>
        <end position="377"/>
    </location>
</feature>
<comment type="similarity">
    <text evidence="1 6">Belongs to the phosphopentomutase family.</text>
</comment>
<dbReference type="EMBL" id="LGIQ01000009">
    <property type="protein sequence ID" value="KNB71155.1"/>
    <property type="molecule type" value="Genomic_DNA"/>
</dbReference>
<dbReference type="HAMAP" id="MF_00740">
    <property type="entry name" value="Phosphopentomut"/>
    <property type="match status" value="1"/>
</dbReference>
<dbReference type="InterPro" id="IPR010045">
    <property type="entry name" value="DeoB"/>
</dbReference>
<dbReference type="EMBL" id="BJON01000002">
    <property type="protein sequence ID" value="GED66582.1"/>
    <property type="molecule type" value="Genomic_DNA"/>
</dbReference>
<reference evidence="9 12" key="3">
    <citation type="submission" date="2019-06" db="EMBL/GenBank/DDBJ databases">
        <title>Whole genome shotgun sequence of Brevibacillus reuszeri NBRC 15719.</title>
        <authorList>
            <person name="Hosoyama A."/>
            <person name="Uohara A."/>
            <person name="Ohji S."/>
            <person name="Ichikawa N."/>
        </authorList>
    </citation>
    <scope>NUCLEOTIDE SEQUENCE [LARGE SCALE GENOMIC DNA]</scope>
    <source>
        <strain evidence="9 12">NBRC 15719</strain>
    </source>
</reference>
<comment type="catalytic activity">
    <reaction evidence="6">
        <text>alpha-D-ribose 1-phosphate = D-ribose 5-phosphate</text>
        <dbReference type="Rhea" id="RHEA:18793"/>
        <dbReference type="ChEBI" id="CHEBI:57720"/>
        <dbReference type="ChEBI" id="CHEBI:78346"/>
        <dbReference type="EC" id="5.4.2.7"/>
    </reaction>
</comment>
<dbReference type="STRING" id="54915.ADS79_20275"/>
<dbReference type="GO" id="GO:0043094">
    <property type="term" value="P:metabolic compound salvage"/>
    <property type="evidence" value="ECO:0007669"/>
    <property type="project" value="UniProtKB-UniRule"/>
</dbReference>
<accession>A0A0K9YSI8</accession>
<dbReference type="Gene3D" id="3.30.70.1250">
    <property type="entry name" value="Phosphopentomutase"/>
    <property type="match status" value="1"/>
</dbReference>
<comment type="caution">
    <text evidence="10">The sequence shown here is derived from an EMBL/GenBank/DDBJ whole genome shotgun (WGS) entry which is preliminary data.</text>
</comment>
<evidence type="ECO:0000256" key="1">
    <source>
        <dbReference type="ARBA" id="ARBA00010373"/>
    </source>
</evidence>
<protein>
    <recommendedName>
        <fullName evidence="6 7">Phosphopentomutase</fullName>
        <ecNumber evidence="6 7">5.4.2.7</ecNumber>
    </recommendedName>
    <alternativeName>
        <fullName evidence="6">Phosphodeoxyribomutase</fullName>
    </alternativeName>
</protein>
<evidence type="ECO:0000313" key="9">
    <source>
        <dbReference type="EMBL" id="GED66582.1"/>
    </source>
</evidence>
<sequence>MRFSRVFLIVMDSVGIGEQPDAPKFKDEGANTLGHIAERVENFSLPNLAKLGLGNIAPLRNVPIAEQPAAHYGKMQEISMGKDTSTGHWEIMGLHVSTPFNTYPDGFPAALISEFEERIGRKVLGNKVASGTDILDELGPEHMKTGAIIVYTSADSVFQIAAHEEIVPLQELYRICEIARELTLRDEYAVTRVIARPFVGEPGNFTRTSNRHDYSVKPFAPTVMNELQAAGLSSIALGKISDIYAEEGITKSIRTKDNMDGVDQLLGTIKETFTGLSFVNLVDFDAKYGHRRDPQGYGQALMEFDARIPEILGALKEDDLLVITADHGNDPVHHGTDHTREYVPLLVFHKGIETGTDLGIRETFADLGATIADNFGVPSPAIGKSFLSRV</sequence>
<dbReference type="SUPFAM" id="SSF53649">
    <property type="entry name" value="Alkaline phosphatase-like"/>
    <property type="match status" value="1"/>
</dbReference>
<dbReference type="PIRSF" id="PIRSF001491">
    <property type="entry name" value="Ppentomutase"/>
    <property type="match status" value="1"/>
</dbReference>
<dbReference type="NCBIfam" id="TIGR01696">
    <property type="entry name" value="deoB"/>
    <property type="match status" value="1"/>
</dbReference>